<sequence length="99" mass="12084">MEVHTWKERTDEGTLVYRACHHANKWKLECAPKVGRAERDDVEWEQVEFTRDLWITLRDLLWRKYQRKRCPWRLIEAIDKLLEDMPEEESAVSPDEENE</sequence>
<name>A0ABN6QH98_9BACT</name>
<dbReference type="RefSeq" id="WP_067571009.1">
    <property type="nucleotide sequence ID" value="NZ_AP025943.1"/>
</dbReference>
<reference evidence="1" key="1">
    <citation type="submission" date="2022-06" db="EMBL/GenBank/DDBJ databases">
        <title>Akkermansia biwalacus sp. nov., an anaerobic mucin-degrading bacterium isolated from human intestine.</title>
        <authorList>
            <person name="Kobayashi Y."/>
            <person name="Inoue S."/>
            <person name="Kawahara T."/>
            <person name="Kohda N."/>
        </authorList>
    </citation>
    <scope>NUCLEOTIDE SEQUENCE</scope>
    <source>
        <strain evidence="1">WON2089</strain>
    </source>
</reference>
<accession>A0ABN6QH98</accession>
<dbReference type="Proteomes" id="UP001062263">
    <property type="component" value="Chromosome"/>
</dbReference>
<organism evidence="1 2">
    <name type="scientific">Akkermansia biwaensis</name>
    <dbReference type="NCBI Taxonomy" id="2946555"/>
    <lineage>
        <taxon>Bacteria</taxon>
        <taxon>Pseudomonadati</taxon>
        <taxon>Verrucomicrobiota</taxon>
        <taxon>Verrucomicrobiia</taxon>
        <taxon>Verrucomicrobiales</taxon>
        <taxon>Akkermansiaceae</taxon>
        <taxon>Akkermansia</taxon>
    </lineage>
</organism>
<evidence type="ECO:0000313" key="1">
    <source>
        <dbReference type="EMBL" id="BDL43073.1"/>
    </source>
</evidence>
<proteinExistence type="predicted"/>
<gene>
    <name evidence="1" type="ORF">Abiwalacus_06470</name>
</gene>
<dbReference type="EMBL" id="AP025943">
    <property type="protein sequence ID" value="BDL43073.1"/>
    <property type="molecule type" value="Genomic_DNA"/>
</dbReference>
<protein>
    <submittedName>
        <fullName evidence="1">Uncharacterized protein</fullName>
    </submittedName>
</protein>
<keyword evidence="2" id="KW-1185">Reference proteome</keyword>
<evidence type="ECO:0000313" key="2">
    <source>
        <dbReference type="Proteomes" id="UP001062263"/>
    </source>
</evidence>